<reference evidence="2" key="1">
    <citation type="submission" date="2018-05" db="EMBL/GenBank/DDBJ databases">
        <authorList>
            <person name="Lanie J.A."/>
            <person name="Ng W.-L."/>
            <person name="Kazmierczak K.M."/>
            <person name="Andrzejewski T.M."/>
            <person name="Davidsen T.M."/>
            <person name="Wayne K.J."/>
            <person name="Tettelin H."/>
            <person name="Glass J.I."/>
            <person name="Rusch D."/>
            <person name="Podicherti R."/>
            <person name="Tsui H.-C.T."/>
            <person name="Winkler M.E."/>
        </authorList>
    </citation>
    <scope>NUCLEOTIDE SEQUENCE</scope>
</reference>
<feature type="transmembrane region" description="Helical" evidence="1">
    <location>
        <begin position="12"/>
        <end position="31"/>
    </location>
</feature>
<proteinExistence type="predicted"/>
<dbReference type="EMBL" id="UINC01004348">
    <property type="protein sequence ID" value="SVA13655.1"/>
    <property type="molecule type" value="Genomic_DNA"/>
</dbReference>
<keyword evidence="1" id="KW-0812">Transmembrane</keyword>
<keyword evidence="1" id="KW-1133">Transmembrane helix</keyword>
<sequence length="32" mass="3646">MLKLVLQSITHMALLSTTIVFLLSDLELMAYH</sequence>
<name>A0A381TBW9_9ZZZZ</name>
<keyword evidence="1" id="KW-0472">Membrane</keyword>
<accession>A0A381TBW9</accession>
<dbReference type="AlphaFoldDB" id="A0A381TBW9"/>
<gene>
    <name evidence="2" type="ORF">METZ01_LOCUS66509</name>
</gene>
<protein>
    <submittedName>
        <fullName evidence="2">Uncharacterized protein</fullName>
    </submittedName>
</protein>
<evidence type="ECO:0000313" key="2">
    <source>
        <dbReference type="EMBL" id="SVA13655.1"/>
    </source>
</evidence>
<evidence type="ECO:0000256" key="1">
    <source>
        <dbReference type="SAM" id="Phobius"/>
    </source>
</evidence>
<organism evidence="2">
    <name type="scientific">marine metagenome</name>
    <dbReference type="NCBI Taxonomy" id="408172"/>
    <lineage>
        <taxon>unclassified sequences</taxon>
        <taxon>metagenomes</taxon>
        <taxon>ecological metagenomes</taxon>
    </lineage>
</organism>